<sequence length="361" mass="38395">MISGLVRAWDNLLGHGEAAVTVPPLDGTLRPNRRLDEATWRVTLEGVDCLVSVNGDLLASAGSAVHLLDGETWRILSEHEAEVACLVALPDGGLALALATGDILVKGGSFDGRRYRASTDVRCITAMAASGADLYIANGSATNPPDAWQLDLLQRGASGSVWRIDLAGGESARVAGDLAWPSGIAADGTSIVVSEAWRHRLVKIDASGTGRPQVLYADLPAYPGRIAPAWEGYWLAAFAPRTQLVEFVLRESVYRRRMIGTVPRSYWIAPTLRAGRSFYEPLQGGGVKHLGLLKPWAPTMSAGLCIQLDSAFQPRLSLQSRADGATHGVTAVAEHRGRIYAAARGDGVVVSIALEDLGDET</sequence>
<protein>
    <recommendedName>
        <fullName evidence="3">Strictosidine synthase</fullName>
    </recommendedName>
</protein>
<dbReference type="AlphaFoldDB" id="A0AAW9RZ66"/>
<proteinExistence type="predicted"/>
<dbReference type="EMBL" id="JAZHOF010000008">
    <property type="protein sequence ID" value="MEJ8573560.1"/>
    <property type="molecule type" value="Genomic_DNA"/>
</dbReference>
<comment type="caution">
    <text evidence="1">The sequence shown here is derived from an EMBL/GenBank/DDBJ whole genome shotgun (WGS) entry which is preliminary data.</text>
</comment>
<evidence type="ECO:0000313" key="2">
    <source>
        <dbReference type="Proteomes" id="UP001378188"/>
    </source>
</evidence>
<dbReference type="SUPFAM" id="SSF63829">
    <property type="entry name" value="Calcium-dependent phosphotriesterase"/>
    <property type="match status" value="1"/>
</dbReference>
<keyword evidence="2" id="KW-1185">Reference proteome</keyword>
<dbReference type="InterPro" id="IPR011042">
    <property type="entry name" value="6-blade_b-propeller_TolB-like"/>
</dbReference>
<accession>A0AAW9RZ66</accession>
<dbReference type="RefSeq" id="WP_340331263.1">
    <property type="nucleotide sequence ID" value="NZ_JAZHOF010000008.1"/>
</dbReference>
<evidence type="ECO:0000313" key="1">
    <source>
        <dbReference type="EMBL" id="MEJ8573560.1"/>
    </source>
</evidence>
<evidence type="ECO:0008006" key="3">
    <source>
        <dbReference type="Google" id="ProtNLM"/>
    </source>
</evidence>
<dbReference type="Proteomes" id="UP001378188">
    <property type="component" value="Unassembled WGS sequence"/>
</dbReference>
<gene>
    <name evidence="1" type="ORF">V3328_18870</name>
</gene>
<organism evidence="1 2">
    <name type="scientific">Microbaculum marinum</name>
    <dbReference type="NCBI Taxonomy" id="1764581"/>
    <lineage>
        <taxon>Bacteria</taxon>
        <taxon>Pseudomonadati</taxon>
        <taxon>Pseudomonadota</taxon>
        <taxon>Alphaproteobacteria</taxon>
        <taxon>Hyphomicrobiales</taxon>
        <taxon>Tepidamorphaceae</taxon>
        <taxon>Microbaculum</taxon>
    </lineage>
</organism>
<reference evidence="1 2" key="1">
    <citation type="submission" date="2024-02" db="EMBL/GenBank/DDBJ databases">
        <title>Genome analysis and characterization of Microbaculum marinisediminis sp. nov., isolated from marine sediment.</title>
        <authorList>
            <person name="Du Z.-J."/>
            <person name="Ye Y.-Q."/>
            <person name="Zhang Z.-R."/>
            <person name="Yuan S.-M."/>
            <person name="Zhang X.-Y."/>
        </authorList>
    </citation>
    <scope>NUCLEOTIDE SEQUENCE [LARGE SCALE GENOMIC DNA]</scope>
    <source>
        <strain evidence="1 2">SDUM1044001</strain>
    </source>
</reference>
<dbReference type="Gene3D" id="2.120.10.30">
    <property type="entry name" value="TolB, C-terminal domain"/>
    <property type="match status" value="1"/>
</dbReference>
<name>A0AAW9RZ66_9HYPH</name>